<evidence type="ECO:0000313" key="1">
    <source>
        <dbReference type="EMBL" id="ODA30358.1"/>
    </source>
</evidence>
<comment type="caution">
    <text evidence="1">The sequence shown here is derived from an EMBL/GenBank/DDBJ whole genome shotgun (WGS) entry which is preliminary data.</text>
</comment>
<keyword evidence="2" id="KW-1185">Reference proteome</keyword>
<reference evidence="1 2" key="1">
    <citation type="submission" date="2016-05" db="EMBL/GenBank/DDBJ databases">
        <title>Genomic and physiological characterization of Planctopirus sp. isolated from fresh water lake.</title>
        <authorList>
            <person name="Subhash Y."/>
            <person name="Ramana C."/>
        </authorList>
    </citation>
    <scope>NUCLEOTIDE SEQUENCE [LARGE SCALE GENOMIC DNA]</scope>
    <source>
        <strain evidence="1 2">JC280</strain>
    </source>
</reference>
<sequence>MIRFTVVTRKLALTDETYKARVMPNARKSPIDSQFPVFDPCRWLIAAQLVANRPVGSRNLLISLAAVASSVPRREILCSELDLKGYFHFSA</sequence>
<organism evidence="1 2">
    <name type="scientific">Planctopirus hydrillae</name>
    <dbReference type="NCBI Taxonomy" id="1841610"/>
    <lineage>
        <taxon>Bacteria</taxon>
        <taxon>Pseudomonadati</taxon>
        <taxon>Planctomycetota</taxon>
        <taxon>Planctomycetia</taxon>
        <taxon>Planctomycetales</taxon>
        <taxon>Planctomycetaceae</taxon>
        <taxon>Planctopirus</taxon>
    </lineage>
</organism>
<dbReference type="Proteomes" id="UP000094828">
    <property type="component" value="Unassembled WGS sequence"/>
</dbReference>
<evidence type="ECO:0000313" key="2">
    <source>
        <dbReference type="Proteomes" id="UP000094828"/>
    </source>
</evidence>
<gene>
    <name evidence="1" type="ORF">A6X21_00275</name>
</gene>
<name>A0A1C3EAV3_9PLAN</name>
<proteinExistence type="predicted"/>
<protein>
    <submittedName>
        <fullName evidence="1">Uncharacterized protein</fullName>
    </submittedName>
</protein>
<dbReference type="AlphaFoldDB" id="A0A1C3EAV3"/>
<dbReference type="EMBL" id="LYDR01000110">
    <property type="protein sequence ID" value="ODA30358.1"/>
    <property type="molecule type" value="Genomic_DNA"/>
</dbReference>
<accession>A0A1C3EAV3</accession>